<evidence type="ECO:0000313" key="2">
    <source>
        <dbReference type="Proteomes" id="UP000234166"/>
    </source>
</evidence>
<dbReference type="EMBL" id="OCYS01000086">
    <property type="protein sequence ID" value="SON87867.1"/>
    <property type="molecule type" value="Genomic_DNA"/>
</dbReference>
<dbReference type="RefSeq" id="WP_005914631.1">
    <property type="nucleotide sequence ID" value="NZ_CP012048.1"/>
</dbReference>
<evidence type="ECO:0000313" key="1">
    <source>
        <dbReference type="EMBL" id="SON87867.1"/>
    </source>
</evidence>
<dbReference type="AlphaFoldDB" id="A0AB38DZ74"/>
<gene>
    <name evidence="1" type="ORF">XAP7430_320063</name>
</gene>
<organism evidence="1 2">
    <name type="scientific">Xanthomonas campestris pv. phaseoli</name>
    <dbReference type="NCBI Taxonomy" id="317013"/>
    <lineage>
        <taxon>Bacteria</taxon>
        <taxon>Pseudomonadati</taxon>
        <taxon>Pseudomonadota</taxon>
        <taxon>Gammaproteobacteria</taxon>
        <taxon>Lysobacterales</taxon>
        <taxon>Lysobacteraceae</taxon>
        <taxon>Xanthomonas</taxon>
    </lineage>
</organism>
<proteinExistence type="predicted"/>
<accession>A0AB38DZ74</accession>
<dbReference type="Proteomes" id="UP000234166">
    <property type="component" value="Unassembled WGS sequence"/>
</dbReference>
<sequence length="146" mass="16730">MTDDAPRLLTEAEQAALREEMRIAGRWMRARLGFASLIRQRLLGGRYGEHWLPRHREFADALNFLSLTLDSDAKVSVQFGVCWKRERHATGVFVGQWNGTSFANKPEACGYLHGQPCDLIDLWAAFDELAYVDLPEIRPLAWRDLN</sequence>
<name>A0AB38DZ74_XANCH</name>
<comment type="caution">
    <text evidence="1">The sequence shown here is derived from an EMBL/GenBank/DDBJ whole genome shotgun (WGS) entry which is preliminary data.</text>
</comment>
<protein>
    <submittedName>
        <fullName evidence="1">Uncharacterized protein</fullName>
    </submittedName>
</protein>
<reference evidence="1 2" key="1">
    <citation type="submission" date="2017-10" db="EMBL/GenBank/DDBJ databases">
        <authorList>
            <person name="Regsiter A."/>
            <person name="William W."/>
        </authorList>
    </citation>
    <scope>NUCLEOTIDE SEQUENCE [LARGE SCALE GENOMIC DNA]</scope>
    <source>
        <strain evidence="1 2">CFBP7430</strain>
    </source>
</reference>